<comment type="caution">
    <text evidence="1">The sequence shown here is derived from an EMBL/GenBank/DDBJ whole genome shotgun (WGS) entry which is preliminary data.</text>
</comment>
<proteinExistence type="predicted"/>
<dbReference type="EMBL" id="QBMC01000099">
    <property type="protein sequence ID" value="PZO15060.1"/>
    <property type="molecule type" value="Genomic_DNA"/>
</dbReference>
<organism evidence="1 2">
    <name type="scientific">Leptolyngbya foveolarum</name>
    <dbReference type="NCBI Taxonomy" id="47253"/>
    <lineage>
        <taxon>Bacteria</taxon>
        <taxon>Bacillati</taxon>
        <taxon>Cyanobacteriota</taxon>
        <taxon>Cyanophyceae</taxon>
        <taxon>Leptolyngbyales</taxon>
        <taxon>Leptolyngbyaceae</taxon>
        <taxon>Leptolyngbya group</taxon>
        <taxon>Leptolyngbya</taxon>
    </lineage>
</organism>
<dbReference type="NCBIfam" id="NF033572">
    <property type="entry name" value="transpos_ISKra4"/>
    <property type="match status" value="1"/>
</dbReference>
<protein>
    <submittedName>
        <fullName evidence="1">ISKra4 family transposase</fullName>
    </submittedName>
</protein>
<accession>A0A2W4U7N3</accession>
<reference evidence="1 2" key="2">
    <citation type="submission" date="2018-06" db="EMBL/GenBank/DDBJ databases">
        <title>Metagenomic assembly of (sub)arctic Cyanobacteria and their associated microbiome from non-axenic cultures.</title>
        <authorList>
            <person name="Baurain D."/>
        </authorList>
    </citation>
    <scope>NUCLEOTIDE SEQUENCE [LARGE SCALE GENOMIC DNA]</scope>
    <source>
        <strain evidence="1">ULC129bin1</strain>
    </source>
</reference>
<reference evidence="2" key="1">
    <citation type="submission" date="2018-04" db="EMBL/GenBank/DDBJ databases">
        <authorList>
            <person name="Cornet L."/>
        </authorList>
    </citation>
    <scope>NUCLEOTIDE SEQUENCE [LARGE SCALE GENOMIC DNA]</scope>
</reference>
<dbReference type="AlphaFoldDB" id="A0A2W4U7N3"/>
<evidence type="ECO:0000313" key="1">
    <source>
        <dbReference type="EMBL" id="PZO15060.1"/>
    </source>
</evidence>
<gene>
    <name evidence="1" type="ORF">DCF25_14140</name>
</gene>
<sequence length="334" mass="37356">MILDPKPEQLKTLGGIEEAIRDHMQESVNPAVANFLSAKAAPASSGRSRTITSILGKVSLSEQQANDLQVKANSRWRPYLEKCCLLVSANSSYERSAEDLKVLTGIAVSSSSQQRLVHRQTFEVPEVSGPVEEMSVDGGKVRLRTPKGKPCEWRDYKGVNLHQQAVGAFYRENEVLTDWVNQQPLSLPLVCLGDGHDGIWNIYREIATPEGRREILDGYHLVENLGKVGGSTGRLNKVEAMLWKGDVDGAVAQFKTWKHERVTRFVNYLNHHRARIINYDYWQSEGISIGSGAIESTVKQIGLRIKITGAQWKEQNVPQVLRHRCAYLNGAFSH</sequence>
<dbReference type="Proteomes" id="UP000249354">
    <property type="component" value="Unassembled WGS sequence"/>
</dbReference>
<evidence type="ECO:0000313" key="2">
    <source>
        <dbReference type="Proteomes" id="UP000249354"/>
    </source>
</evidence>
<name>A0A2W4U7N3_9CYAN</name>